<evidence type="ECO:0000259" key="2">
    <source>
        <dbReference type="PROSITE" id="PS51462"/>
    </source>
</evidence>
<feature type="compositionally biased region" description="Polar residues" evidence="1">
    <location>
        <begin position="292"/>
        <end position="305"/>
    </location>
</feature>
<dbReference type="SUPFAM" id="SSF55811">
    <property type="entry name" value="Nudix"/>
    <property type="match status" value="1"/>
</dbReference>
<feature type="compositionally biased region" description="Gly residues" evidence="1">
    <location>
        <begin position="271"/>
        <end position="289"/>
    </location>
</feature>
<feature type="region of interest" description="Disordered" evidence="1">
    <location>
        <begin position="133"/>
        <end position="203"/>
    </location>
</feature>
<dbReference type="GO" id="GO:0044715">
    <property type="term" value="F:8-oxo-dGDP phosphatase activity"/>
    <property type="evidence" value="ECO:0007669"/>
    <property type="project" value="TreeGrafter"/>
</dbReference>
<dbReference type="Pfam" id="PF00293">
    <property type="entry name" value="NUDIX"/>
    <property type="match status" value="1"/>
</dbReference>
<gene>
    <name evidence="3" type="ORF">BQ2448_3823</name>
</gene>
<feature type="compositionally biased region" description="Polar residues" evidence="1">
    <location>
        <begin position="247"/>
        <end position="259"/>
    </location>
</feature>
<reference evidence="4" key="1">
    <citation type="submission" date="2016-09" db="EMBL/GenBank/DDBJ databases">
        <authorList>
            <person name="Jeantristanb JTB J.-T."/>
            <person name="Ricardo R."/>
        </authorList>
    </citation>
    <scope>NUCLEOTIDE SEQUENCE [LARGE SCALE GENOMIC DNA]</scope>
</reference>
<feature type="region of interest" description="Disordered" evidence="1">
    <location>
        <begin position="47"/>
        <end position="111"/>
    </location>
</feature>
<feature type="compositionally biased region" description="Low complexity" evidence="1">
    <location>
        <begin position="133"/>
        <end position="160"/>
    </location>
</feature>
<dbReference type="STRING" id="269621.A0A238FG09"/>
<feature type="compositionally biased region" description="Polar residues" evidence="1">
    <location>
        <begin position="171"/>
        <end position="190"/>
    </location>
</feature>
<accession>A0A238FG09</accession>
<protein>
    <submittedName>
        <fullName evidence="3">BQ2448_3823 protein</fullName>
    </submittedName>
</protein>
<dbReference type="PROSITE" id="PS51462">
    <property type="entry name" value="NUDIX"/>
    <property type="match status" value="1"/>
</dbReference>
<dbReference type="Proteomes" id="UP000198372">
    <property type="component" value="Unassembled WGS sequence"/>
</dbReference>
<sequence>MSSPPDSPRDSRPSIFDDLPPYPRILPLPSGTYTLLPIVEKCDNFELPRGPWKASDCRKRREAHSHTFGGVKSATNGSRSMNEVDSSALDDDDEEDDEEQQGEINGGSDKSTAEFDKEFLCPFFVELPRTSGTATPAVASAPSSRRGSSSSTTSAHGRPSFIRLTPMPTLRPSSPTSSHAPLRSPTFSDSTKSKKTPDQPIGFLRPSIVQAMIEDNRKLASVNMRPVWSFLPPVSFPRPVQTRRRSSTAGTPRSGGNSRRNSHLILSMGPSAGGSAAGSGANTPGGMGVTGSLPSDGTTATTISNGGAGALKDVIEGLRNIAATGHDDANANETGAAHFLHPDEAADKVYAVGFEDWVNEGGAQLRGEHVDRLVRNWKGAGKFEECLGGGFQGVGCCDACLKAGELIFGLVFRPGWRNELYSIYGPKSHGADENPLPGSNVAFTMERAACALFGLTTFGVHCTAYVEEEGEPVKMWVPRRAATKQTWPSFLDNTVAGGITAGDSPRESMIRECAEEASLPPSYVARHLRSTGCVVYTYRTEHGWLQPEVQYVYDLRLEPPHKLGQAGVEVVIPTCNHEDGEVESFELIELEEVLRLIVDGEFKPNCGVVVVDWLLRHGWFPFEADTRYLEVVTRLRRSLVLPVPA</sequence>
<dbReference type="EMBL" id="FMSP01000006">
    <property type="protein sequence ID" value="SCV71061.1"/>
    <property type="molecule type" value="Genomic_DNA"/>
</dbReference>
<dbReference type="InterPro" id="IPR000086">
    <property type="entry name" value="NUDIX_hydrolase_dom"/>
</dbReference>
<dbReference type="PANTHER" id="PTHR13622">
    <property type="entry name" value="THIAMIN PYROPHOSPHOKINASE"/>
    <property type="match status" value="1"/>
</dbReference>
<keyword evidence="4" id="KW-1185">Reference proteome</keyword>
<feature type="region of interest" description="Disordered" evidence="1">
    <location>
        <begin position="1"/>
        <end position="27"/>
    </location>
</feature>
<dbReference type="FunFam" id="3.90.79.10:FF:000019">
    <property type="entry name" value="Thiamin pyrophosphokinase, putative"/>
    <property type="match status" value="1"/>
</dbReference>
<dbReference type="AlphaFoldDB" id="A0A238FG09"/>
<feature type="compositionally biased region" description="Polar residues" evidence="1">
    <location>
        <begin position="73"/>
        <end position="85"/>
    </location>
</feature>
<dbReference type="OrthoDB" id="10261522at2759"/>
<feature type="domain" description="Nudix hydrolase" evidence="2">
    <location>
        <begin position="455"/>
        <end position="610"/>
    </location>
</feature>
<evidence type="ECO:0000256" key="1">
    <source>
        <dbReference type="SAM" id="MobiDB-lite"/>
    </source>
</evidence>
<feature type="compositionally biased region" description="Acidic residues" evidence="1">
    <location>
        <begin position="88"/>
        <end position="101"/>
    </location>
</feature>
<proteinExistence type="predicted"/>
<organism evidence="3 4">
    <name type="scientific">Microbotryum intermedium</name>
    <dbReference type="NCBI Taxonomy" id="269621"/>
    <lineage>
        <taxon>Eukaryota</taxon>
        <taxon>Fungi</taxon>
        <taxon>Dikarya</taxon>
        <taxon>Basidiomycota</taxon>
        <taxon>Pucciniomycotina</taxon>
        <taxon>Microbotryomycetes</taxon>
        <taxon>Microbotryales</taxon>
        <taxon>Microbotryaceae</taxon>
        <taxon>Microbotryum</taxon>
    </lineage>
</organism>
<dbReference type="Gene3D" id="3.90.79.10">
    <property type="entry name" value="Nucleoside Triphosphate Pyrophosphohydrolase"/>
    <property type="match status" value="1"/>
</dbReference>
<evidence type="ECO:0000313" key="4">
    <source>
        <dbReference type="Proteomes" id="UP000198372"/>
    </source>
</evidence>
<dbReference type="PANTHER" id="PTHR13622:SF8">
    <property type="entry name" value="THIAMIN PYROPHOSPHOKINASE 1"/>
    <property type="match status" value="1"/>
</dbReference>
<dbReference type="CDD" id="cd03676">
    <property type="entry name" value="NUDIX_Tnr3_like"/>
    <property type="match status" value="1"/>
</dbReference>
<dbReference type="InterPro" id="IPR015797">
    <property type="entry name" value="NUDIX_hydrolase-like_dom_sf"/>
</dbReference>
<evidence type="ECO:0000313" key="3">
    <source>
        <dbReference type="EMBL" id="SCV71061.1"/>
    </source>
</evidence>
<name>A0A238FG09_9BASI</name>
<feature type="region of interest" description="Disordered" evidence="1">
    <location>
        <begin position="232"/>
        <end position="306"/>
    </location>
</feature>